<proteinExistence type="predicted"/>
<evidence type="ECO:0000313" key="1">
    <source>
        <dbReference type="EMBL" id="OMJ68120.1"/>
    </source>
</evidence>
<organism evidence="1 2">
    <name type="scientific">Stentor coeruleus</name>
    <dbReference type="NCBI Taxonomy" id="5963"/>
    <lineage>
        <taxon>Eukaryota</taxon>
        <taxon>Sar</taxon>
        <taxon>Alveolata</taxon>
        <taxon>Ciliophora</taxon>
        <taxon>Postciliodesmatophora</taxon>
        <taxon>Heterotrichea</taxon>
        <taxon>Heterotrichida</taxon>
        <taxon>Stentoridae</taxon>
        <taxon>Stentor</taxon>
    </lineage>
</organism>
<keyword evidence="2" id="KW-1185">Reference proteome</keyword>
<comment type="caution">
    <text evidence="1">The sequence shown here is derived from an EMBL/GenBank/DDBJ whole genome shotgun (WGS) entry which is preliminary data.</text>
</comment>
<dbReference type="EMBL" id="MPUH01001382">
    <property type="protein sequence ID" value="OMJ68120.1"/>
    <property type="molecule type" value="Genomic_DNA"/>
</dbReference>
<dbReference type="AlphaFoldDB" id="A0A1R2AUP1"/>
<sequence length="187" mass="21292">MGCSFSTRKKNDNSCIKTLRISSKLPEIRDTLRSCIIYLHSISLSCNKSIETCAFDQNKPLAITLKSKQFYIKSKQSEIQTLIGQIDLYLEGQIKNHTQETKLIKQSKVFLTKISENILTDDSEKLLNQNNSAYVAKVNKEIAKQGLDLKKAEDEIDHEFKVSKINFVANGSIKRRKYLKPLSLSFG</sequence>
<accession>A0A1R2AUP1</accession>
<name>A0A1R2AUP1_9CILI</name>
<evidence type="ECO:0000313" key="2">
    <source>
        <dbReference type="Proteomes" id="UP000187209"/>
    </source>
</evidence>
<reference evidence="1 2" key="1">
    <citation type="submission" date="2016-11" db="EMBL/GenBank/DDBJ databases">
        <title>The macronuclear genome of Stentor coeruleus: a giant cell with tiny introns.</title>
        <authorList>
            <person name="Slabodnick M."/>
            <person name="Ruby J.G."/>
            <person name="Reiff S.B."/>
            <person name="Swart E.C."/>
            <person name="Gosai S."/>
            <person name="Prabakaran S."/>
            <person name="Witkowska E."/>
            <person name="Larue G.E."/>
            <person name="Fisher S."/>
            <person name="Freeman R.M."/>
            <person name="Gunawardena J."/>
            <person name="Chu W."/>
            <person name="Stover N.A."/>
            <person name="Gregory B.D."/>
            <person name="Nowacki M."/>
            <person name="Derisi J."/>
            <person name="Roy S.W."/>
            <person name="Marshall W.F."/>
            <person name="Sood P."/>
        </authorList>
    </citation>
    <scope>NUCLEOTIDE SEQUENCE [LARGE SCALE GENOMIC DNA]</scope>
    <source>
        <strain evidence="1">WM001</strain>
    </source>
</reference>
<gene>
    <name evidence="1" type="ORF">SteCoe_34524</name>
</gene>
<protein>
    <submittedName>
        <fullName evidence="1">Uncharacterized protein</fullName>
    </submittedName>
</protein>
<dbReference type="Proteomes" id="UP000187209">
    <property type="component" value="Unassembled WGS sequence"/>
</dbReference>